<reference evidence="2 3" key="1">
    <citation type="submission" date="2014-04" db="EMBL/GenBank/DDBJ databases">
        <authorList>
            <consortium name="DOE Joint Genome Institute"/>
            <person name="Kuo A."/>
            <person name="Kohler A."/>
            <person name="Costa M.D."/>
            <person name="Nagy L.G."/>
            <person name="Floudas D."/>
            <person name="Copeland A."/>
            <person name="Barry K.W."/>
            <person name="Cichocki N."/>
            <person name="Veneault-Fourrey C."/>
            <person name="LaButti K."/>
            <person name="Lindquist E.A."/>
            <person name="Lipzen A."/>
            <person name="Lundell T."/>
            <person name="Morin E."/>
            <person name="Murat C."/>
            <person name="Sun H."/>
            <person name="Tunlid A."/>
            <person name="Henrissat B."/>
            <person name="Grigoriev I.V."/>
            <person name="Hibbett D.S."/>
            <person name="Martin F."/>
            <person name="Nordberg H.P."/>
            <person name="Cantor M.N."/>
            <person name="Hua S.X."/>
        </authorList>
    </citation>
    <scope>NUCLEOTIDE SEQUENCE [LARGE SCALE GENOMIC DNA]</scope>
    <source>
        <strain evidence="2 3">Marx 270</strain>
    </source>
</reference>
<dbReference type="OrthoDB" id="3255758at2759"/>
<proteinExistence type="predicted"/>
<protein>
    <recommendedName>
        <fullName evidence="4">Myb/SANT-like domain-containing protein</fullName>
    </recommendedName>
</protein>
<dbReference type="HOGENOM" id="CLU_1856110_0_0_1"/>
<keyword evidence="3" id="KW-1185">Reference proteome</keyword>
<feature type="compositionally biased region" description="Polar residues" evidence="1">
    <location>
        <begin position="28"/>
        <end position="37"/>
    </location>
</feature>
<dbReference type="InParanoid" id="A0A0C3J5H0"/>
<evidence type="ECO:0000313" key="3">
    <source>
        <dbReference type="Proteomes" id="UP000054217"/>
    </source>
</evidence>
<evidence type="ECO:0008006" key="4">
    <source>
        <dbReference type="Google" id="ProtNLM"/>
    </source>
</evidence>
<organism evidence="2 3">
    <name type="scientific">Pisolithus tinctorius Marx 270</name>
    <dbReference type="NCBI Taxonomy" id="870435"/>
    <lineage>
        <taxon>Eukaryota</taxon>
        <taxon>Fungi</taxon>
        <taxon>Dikarya</taxon>
        <taxon>Basidiomycota</taxon>
        <taxon>Agaricomycotina</taxon>
        <taxon>Agaricomycetes</taxon>
        <taxon>Agaricomycetidae</taxon>
        <taxon>Boletales</taxon>
        <taxon>Sclerodermatineae</taxon>
        <taxon>Pisolithaceae</taxon>
        <taxon>Pisolithus</taxon>
    </lineage>
</organism>
<sequence>MAKKSAKEFQISAAEPGTTGGTATPQTKADTTLGSSTDESVLVTKLLEAKDNILATDSGFKHETWVEVEKALQGSETKSGRALKTVEWCKTHWTKIHKSVKCWQTTSFPLYDAIAELLDGVAATGSLAFHPMLLMAQM</sequence>
<dbReference type="AlphaFoldDB" id="A0A0C3J5H0"/>
<evidence type="ECO:0000256" key="1">
    <source>
        <dbReference type="SAM" id="MobiDB-lite"/>
    </source>
</evidence>
<feature type="compositionally biased region" description="Low complexity" evidence="1">
    <location>
        <begin position="13"/>
        <end position="27"/>
    </location>
</feature>
<dbReference type="EMBL" id="KN832289">
    <property type="protein sequence ID" value="KIN92941.1"/>
    <property type="molecule type" value="Genomic_DNA"/>
</dbReference>
<gene>
    <name evidence="2" type="ORF">M404DRAFT_11522</name>
</gene>
<feature type="region of interest" description="Disordered" evidence="1">
    <location>
        <begin position="1"/>
        <end position="37"/>
    </location>
</feature>
<accession>A0A0C3J5H0</accession>
<evidence type="ECO:0000313" key="2">
    <source>
        <dbReference type="EMBL" id="KIN92941.1"/>
    </source>
</evidence>
<name>A0A0C3J5H0_PISTI</name>
<dbReference type="Proteomes" id="UP000054217">
    <property type="component" value="Unassembled WGS sequence"/>
</dbReference>
<reference evidence="3" key="2">
    <citation type="submission" date="2015-01" db="EMBL/GenBank/DDBJ databases">
        <title>Evolutionary Origins and Diversification of the Mycorrhizal Mutualists.</title>
        <authorList>
            <consortium name="DOE Joint Genome Institute"/>
            <consortium name="Mycorrhizal Genomics Consortium"/>
            <person name="Kohler A."/>
            <person name="Kuo A."/>
            <person name="Nagy L.G."/>
            <person name="Floudas D."/>
            <person name="Copeland A."/>
            <person name="Barry K.W."/>
            <person name="Cichocki N."/>
            <person name="Veneault-Fourrey C."/>
            <person name="LaButti K."/>
            <person name="Lindquist E.A."/>
            <person name="Lipzen A."/>
            <person name="Lundell T."/>
            <person name="Morin E."/>
            <person name="Murat C."/>
            <person name="Riley R."/>
            <person name="Ohm R."/>
            <person name="Sun H."/>
            <person name="Tunlid A."/>
            <person name="Henrissat B."/>
            <person name="Grigoriev I.V."/>
            <person name="Hibbett D.S."/>
            <person name="Martin F."/>
        </authorList>
    </citation>
    <scope>NUCLEOTIDE SEQUENCE [LARGE SCALE GENOMIC DNA]</scope>
    <source>
        <strain evidence="3">Marx 270</strain>
    </source>
</reference>